<keyword evidence="1" id="KW-1133">Transmembrane helix</keyword>
<dbReference type="AlphaFoldDB" id="A0A1B4V973"/>
<keyword evidence="1" id="KW-0812">Transmembrane</keyword>
<dbReference type="RefSeq" id="WP_096462417.1">
    <property type="nucleotide sequence ID" value="NZ_AP014936.1"/>
</dbReference>
<feature type="transmembrane region" description="Helical" evidence="1">
    <location>
        <begin position="37"/>
        <end position="56"/>
    </location>
</feature>
<keyword evidence="3" id="KW-1185">Reference proteome</keyword>
<sequence length="67" mass="7422">MKTLGLWLMIFGFGSMALNFVGFEFKLLMWVDNWGPAIGWAIRAGLAAVGAVLFFLGMRQEPQAQKA</sequence>
<dbReference type="KEGG" id="sva:SVA_3553"/>
<evidence type="ECO:0000313" key="2">
    <source>
        <dbReference type="EMBL" id="BAU50089.1"/>
    </source>
</evidence>
<evidence type="ECO:0008006" key="4">
    <source>
        <dbReference type="Google" id="ProtNLM"/>
    </source>
</evidence>
<reference evidence="2 3" key="1">
    <citation type="submission" date="2015-08" db="EMBL/GenBank/DDBJ databases">
        <title>Complete genome sequence of Sulfurifustis variabilis.</title>
        <authorList>
            <person name="Miura A."/>
            <person name="Kojima H."/>
            <person name="Fukui M."/>
        </authorList>
    </citation>
    <scope>NUCLEOTIDE SEQUENCE [LARGE SCALE GENOMIC DNA]</scope>
    <source>
        <strain evidence="3">skN76</strain>
    </source>
</reference>
<dbReference type="OrthoDB" id="332088at2"/>
<protein>
    <recommendedName>
        <fullName evidence="4">DUF378 domain-containing protein</fullName>
    </recommendedName>
</protein>
<dbReference type="Proteomes" id="UP000218899">
    <property type="component" value="Chromosome"/>
</dbReference>
<dbReference type="EMBL" id="AP014936">
    <property type="protein sequence ID" value="BAU50089.1"/>
    <property type="molecule type" value="Genomic_DNA"/>
</dbReference>
<evidence type="ECO:0000256" key="1">
    <source>
        <dbReference type="SAM" id="Phobius"/>
    </source>
</evidence>
<gene>
    <name evidence="2" type="ORF">SVA_3553</name>
</gene>
<organism evidence="2 3">
    <name type="scientific">Sulfurifustis variabilis</name>
    <dbReference type="NCBI Taxonomy" id="1675686"/>
    <lineage>
        <taxon>Bacteria</taxon>
        <taxon>Pseudomonadati</taxon>
        <taxon>Pseudomonadota</taxon>
        <taxon>Gammaproteobacteria</taxon>
        <taxon>Acidiferrobacterales</taxon>
        <taxon>Acidiferrobacteraceae</taxon>
        <taxon>Sulfurifustis</taxon>
    </lineage>
</organism>
<evidence type="ECO:0000313" key="3">
    <source>
        <dbReference type="Proteomes" id="UP000218899"/>
    </source>
</evidence>
<accession>A0A1B4V973</accession>
<keyword evidence="1" id="KW-0472">Membrane</keyword>
<proteinExistence type="predicted"/>
<name>A0A1B4V973_9GAMM</name>